<dbReference type="CDD" id="cd02573">
    <property type="entry name" value="PseudoU_synth_EcTruB"/>
    <property type="match status" value="1"/>
</dbReference>
<feature type="active site" description="Nucleophile" evidence="5">
    <location>
        <position position="40"/>
    </location>
</feature>
<dbReference type="HAMAP" id="MF_01080">
    <property type="entry name" value="TruB_bact"/>
    <property type="match status" value="1"/>
</dbReference>
<dbReference type="GO" id="GO:0003723">
    <property type="term" value="F:RNA binding"/>
    <property type="evidence" value="ECO:0007669"/>
    <property type="project" value="InterPro"/>
</dbReference>
<dbReference type="AlphaFoldDB" id="A0A0G0VCV0"/>
<dbReference type="InterPro" id="IPR020103">
    <property type="entry name" value="PsdUridine_synth_cat_dom_sf"/>
</dbReference>
<evidence type="ECO:0000313" key="8">
    <source>
        <dbReference type="EMBL" id="KKR98689.1"/>
    </source>
</evidence>
<name>A0A0G0VCV0_9BACT</name>
<dbReference type="InterPro" id="IPR014780">
    <property type="entry name" value="tRNA_psdUridine_synth_TruB"/>
</dbReference>
<evidence type="ECO:0000256" key="5">
    <source>
        <dbReference type="HAMAP-Rule" id="MF_01080"/>
    </source>
</evidence>
<dbReference type="SUPFAM" id="SSF55120">
    <property type="entry name" value="Pseudouridine synthase"/>
    <property type="match status" value="1"/>
</dbReference>
<dbReference type="PATRIC" id="fig|1618997.3.peg.44"/>
<organism evidence="8 9">
    <name type="scientific">Candidatus Uhrbacteria bacterium GW2011_GWF2_41_16</name>
    <dbReference type="NCBI Taxonomy" id="1618997"/>
    <lineage>
        <taxon>Bacteria</taxon>
        <taxon>Candidatus Uhriibacteriota</taxon>
    </lineage>
</organism>
<dbReference type="EMBL" id="LCAU01000001">
    <property type="protein sequence ID" value="KKR98689.1"/>
    <property type="molecule type" value="Genomic_DNA"/>
</dbReference>
<keyword evidence="4 5" id="KW-0413">Isomerase</keyword>
<dbReference type="NCBIfam" id="TIGR00431">
    <property type="entry name" value="TruB"/>
    <property type="match status" value="1"/>
</dbReference>
<dbReference type="Gene3D" id="3.30.2350.10">
    <property type="entry name" value="Pseudouridine synthase"/>
    <property type="match status" value="1"/>
</dbReference>
<comment type="caution">
    <text evidence="8">The sequence shown here is derived from an EMBL/GenBank/DDBJ whole genome shotgun (WGS) entry which is preliminary data.</text>
</comment>
<evidence type="ECO:0000259" key="6">
    <source>
        <dbReference type="Pfam" id="PF01509"/>
    </source>
</evidence>
<dbReference type="PANTHER" id="PTHR13767">
    <property type="entry name" value="TRNA-PSEUDOURIDINE SYNTHASE"/>
    <property type="match status" value="1"/>
</dbReference>
<protein>
    <recommendedName>
        <fullName evidence="5">tRNA pseudouridine synthase B</fullName>
        <ecNumber evidence="5">5.4.99.25</ecNumber>
    </recommendedName>
    <alternativeName>
        <fullName evidence="5">tRNA pseudouridine(55) synthase</fullName>
        <shortName evidence="5">Psi55 synthase</shortName>
    </alternativeName>
    <alternativeName>
        <fullName evidence="5">tRNA pseudouridylate synthase</fullName>
    </alternativeName>
    <alternativeName>
        <fullName evidence="5">tRNA-uridine isomerase</fullName>
    </alternativeName>
</protein>
<evidence type="ECO:0000256" key="3">
    <source>
        <dbReference type="ARBA" id="ARBA00022694"/>
    </source>
</evidence>
<evidence type="ECO:0000256" key="2">
    <source>
        <dbReference type="ARBA" id="ARBA00005642"/>
    </source>
</evidence>
<dbReference type="PANTHER" id="PTHR13767:SF2">
    <property type="entry name" value="PSEUDOURIDYLATE SYNTHASE TRUB1"/>
    <property type="match status" value="1"/>
</dbReference>
<evidence type="ECO:0000256" key="1">
    <source>
        <dbReference type="ARBA" id="ARBA00000385"/>
    </source>
</evidence>
<sequence>MSPSGFLLIDKPPGPTSHDIVDHARRVIGIRRIGHAGTLDPFASGLLILGIGTTTKRLSLLVGLDKIYETTIVFGAQSDTDDRTGTITQTSKPLPDEATIAQTVHTFKGTIEQIPPIYSAIKVQGQTLYRAARAGHPIQAAPRKVSIFEWDILSCESDANLNVHHFESSIHCSSGTYIRALARDIGTILKCGGYVEELRRISIGPFGVSEAISLESLQTEWKSHLLSEENILSRLPVSHL</sequence>
<evidence type="ECO:0000259" key="7">
    <source>
        <dbReference type="Pfam" id="PF16198"/>
    </source>
</evidence>
<dbReference type="Proteomes" id="UP000034746">
    <property type="component" value="Unassembled WGS sequence"/>
</dbReference>
<keyword evidence="3 5" id="KW-0819">tRNA processing</keyword>
<evidence type="ECO:0000313" key="9">
    <source>
        <dbReference type="Proteomes" id="UP000034746"/>
    </source>
</evidence>
<dbReference type="GO" id="GO:0160148">
    <property type="term" value="F:tRNA pseudouridine(55) synthase activity"/>
    <property type="evidence" value="ECO:0007669"/>
    <property type="project" value="UniProtKB-EC"/>
</dbReference>
<dbReference type="GO" id="GO:0031119">
    <property type="term" value="P:tRNA pseudouridine synthesis"/>
    <property type="evidence" value="ECO:0007669"/>
    <property type="project" value="UniProtKB-UniRule"/>
</dbReference>
<dbReference type="InterPro" id="IPR002501">
    <property type="entry name" value="PsdUridine_synth_N"/>
</dbReference>
<reference evidence="8 9" key="1">
    <citation type="journal article" date="2015" name="Nature">
        <title>rRNA introns, odd ribosomes, and small enigmatic genomes across a large radiation of phyla.</title>
        <authorList>
            <person name="Brown C.T."/>
            <person name="Hug L.A."/>
            <person name="Thomas B.C."/>
            <person name="Sharon I."/>
            <person name="Castelle C.J."/>
            <person name="Singh A."/>
            <person name="Wilkins M.J."/>
            <person name="Williams K.H."/>
            <person name="Banfield J.F."/>
        </authorList>
    </citation>
    <scope>NUCLEOTIDE SEQUENCE [LARGE SCALE GENOMIC DNA]</scope>
</reference>
<accession>A0A0G0VCV0</accession>
<comment type="similarity">
    <text evidence="2 5">Belongs to the pseudouridine synthase TruB family. Type 1 subfamily.</text>
</comment>
<comment type="catalytic activity">
    <reaction evidence="1 5">
        <text>uridine(55) in tRNA = pseudouridine(55) in tRNA</text>
        <dbReference type="Rhea" id="RHEA:42532"/>
        <dbReference type="Rhea" id="RHEA-COMP:10101"/>
        <dbReference type="Rhea" id="RHEA-COMP:10102"/>
        <dbReference type="ChEBI" id="CHEBI:65314"/>
        <dbReference type="ChEBI" id="CHEBI:65315"/>
        <dbReference type="EC" id="5.4.99.25"/>
    </reaction>
</comment>
<dbReference type="Pfam" id="PF01509">
    <property type="entry name" value="TruB_N"/>
    <property type="match status" value="1"/>
</dbReference>
<dbReference type="Pfam" id="PF16198">
    <property type="entry name" value="TruB_C_2"/>
    <property type="match status" value="1"/>
</dbReference>
<feature type="domain" description="Pseudouridine synthase II N-terminal" evidence="6">
    <location>
        <begin position="25"/>
        <end position="178"/>
    </location>
</feature>
<dbReference type="EC" id="5.4.99.25" evidence="5"/>
<dbReference type="GO" id="GO:1990481">
    <property type="term" value="P:mRNA pseudouridine synthesis"/>
    <property type="evidence" value="ECO:0007669"/>
    <property type="project" value="TreeGrafter"/>
</dbReference>
<comment type="function">
    <text evidence="5">Responsible for synthesis of pseudouridine from uracil-55 in the psi GC loop of transfer RNAs.</text>
</comment>
<feature type="domain" description="tRNA pseudouridylate synthase B C-terminal" evidence="7">
    <location>
        <begin position="179"/>
        <end position="227"/>
    </location>
</feature>
<proteinExistence type="inferred from homology"/>
<dbReference type="InterPro" id="IPR032819">
    <property type="entry name" value="TruB_C"/>
</dbReference>
<evidence type="ECO:0000256" key="4">
    <source>
        <dbReference type="ARBA" id="ARBA00023235"/>
    </source>
</evidence>
<gene>
    <name evidence="5" type="primary">truB</name>
    <name evidence="8" type="ORF">UU48_C0001G0044</name>
</gene>